<evidence type="ECO:0000259" key="7">
    <source>
        <dbReference type="PROSITE" id="PS51745"/>
    </source>
</evidence>
<dbReference type="PROSITE" id="PS51745">
    <property type="entry name" value="PB1"/>
    <property type="match status" value="1"/>
</dbReference>
<keyword evidence="9" id="KW-1185">Reference proteome</keyword>
<dbReference type="InterPro" id="IPR045012">
    <property type="entry name" value="NLP"/>
</dbReference>
<evidence type="ECO:0000313" key="9">
    <source>
        <dbReference type="Proteomes" id="UP000001514"/>
    </source>
</evidence>
<dbReference type="AlphaFoldDB" id="D8RUH7"/>
<dbReference type="Pfam" id="PF02042">
    <property type="entry name" value="RWP-RK"/>
    <property type="match status" value="1"/>
</dbReference>
<dbReference type="InParanoid" id="D8RUH7"/>
<name>D8RUH7_SELML</name>
<dbReference type="InterPro" id="IPR055081">
    <property type="entry name" value="NLP1-9_GAF"/>
</dbReference>
<protein>
    <recommendedName>
        <fullName evidence="10">NIN-like transcription factor</fullName>
    </recommendedName>
</protein>
<dbReference type="SUPFAM" id="SSF54277">
    <property type="entry name" value="CAD &amp; PB1 domains"/>
    <property type="match status" value="1"/>
</dbReference>
<dbReference type="Proteomes" id="UP000001514">
    <property type="component" value="Unassembled WGS sequence"/>
</dbReference>
<evidence type="ECO:0000256" key="3">
    <source>
        <dbReference type="ARBA" id="ARBA00023163"/>
    </source>
</evidence>
<feature type="compositionally biased region" description="Basic and acidic residues" evidence="5">
    <location>
        <begin position="525"/>
        <end position="536"/>
    </location>
</feature>
<dbReference type="GO" id="GO:0003700">
    <property type="term" value="F:DNA-binding transcription factor activity"/>
    <property type="evidence" value="ECO:0007669"/>
    <property type="project" value="InterPro"/>
</dbReference>
<sequence length="605" mass="67083">ALQHMNLSTSGQVLIQVWMPYRESNTVFLTTKDQPYVMSKSFDKFVRYRSASVKFIFPVRDGLQAYPGLPGRVFMSQAAEWTPNVRFYSCREFLRVKEAVNCDVKGTLALPVMEVGSRACVAVLEVVTSIEKVQYGPEIDDISNALRAVSLATVSSAAPISEIRENRQSAWLEINEVLMTVCRTHTLPLAQVWIPVSSNGVVKLVTKGAPFYGDSGFRKPCAEHVLLKGQGLPGKALLSIQPVFKEDVRKYSKDEYPLGHYARLFNLVAAVAVRFRSNLTGGDDYIFEFFLPLSCNSGTQQQDLLDSMSKSLQRVSKSLRTVTRQELALEAPGAFSGSQQQQQQVLKAELPKRTYESSEVESEIVEESSVTSSSVTVRKKAKRGAAEKMVSLNVLQQYFSGRLKDAAKSIGVCPTTLKKICRQHGIDRWPSRKLKKIDRQVKKIQNMLSSVQGLSPGSTVVSVGGVSFGDVTSSRSGGIAAAALATTADYQKQAHTKSTIEHEVSSSSQLHRDKSSSSLSSNDHSPAELERTPTRDDSSLFTVKVRHGSDTVRFKLPVDQAGIGEFREEIATRMNLQGREFGLKYMDEDGEWIRLENEEEFSECM</sequence>
<evidence type="ECO:0000259" key="6">
    <source>
        <dbReference type="PROSITE" id="PS51519"/>
    </source>
</evidence>
<evidence type="ECO:0000256" key="1">
    <source>
        <dbReference type="ARBA" id="ARBA00023015"/>
    </source>
</evidence>
<dbReference type="eggNOG" id="ENOG502QQ6H">
    <property type="taxonomic scope" value="Eukaryota"/>
</dbReference>
<dbReference type="SMART" id="SM00666">
    <property type="entry name" value="PB1"/>
    <property type="match status" value="1"/>
</dbReference>
<dbReference type="InterPro" id="IPR003035">
    <property type="entry name" value="RWP-RK_dom"/>
</dbReference>
<dbReference type="GO" id="GO:0003677">
    <property type="term" value="F:DNA binding"/>
    <property type="evidence" value="ECO:0007669"/>
    <property type="project" value="UniProtKB-KW"/>
</dbReference>
<feature type="domain" description="RWP-RK" evidence="6">
    <location>
        <begin position="371"/>
        <end position="457"/>
    </location>
</feature>
<dbReference type="Pfam" id="PF00564">
    <property type="entry name" value="PB1"/>
    <property type="match status" value="1"/>
</dbReference>
<feature type="compositionally biased region" description="Basic and acidic residues" evidence="5">
    <location>
        <begin position="498"/>
        <end position="515"/>
    </location>
</feature>
<dbReference type="Pfam" id="PF22922">
    <property type="entry name" value="GAF_NLP"/>
    <property type="match status" value="1"/>
</dbReference>
<keyword evidence="3" id="KW-0804">Transcription</keyword>
<keyword evidence="1" id="KW-0805">Transcription regulation</keyword>
<keyword evidence="4" id="KW-0539">Nucleus</keyword>
<evidence type="ECO:0008006" key="10">
    <source>
        <dbReference type="Google" id="ProtNLM"/>
    </source>
</evidence>
<dbReference type="CDD" id="cd05992">
    <property type="entry name" value="PB1"/>
    <property type="match status" value="1"/>
</dbReference>
<dbReference type="Gene3D" id="3.10.20.90">
    <property type="entry name" value="Phosphatidylinositol 3-kinase Catalytic Subunit, Chain A, domain 1"/>
    <property type="match status" value="1"/>
</dbReference>
<dbReference type="STRING" id="88036.D8RUH7"/>
<dbReference type="HOGENOM" id="CLU_008971_0_1_1"/>
<dbReference type="PANTHER" id="PTHR32002:SF44">
    <property type="entry name" value="PROTEIN NLP4"/>
    <property type="match status" value="1"/>
</dbReference>
<dbReference type="PROSITE" id="PS51519">
    <property type="entry name" value="RWP_RK"/>
    <property type="match status" value="1"/>
</dbReference>
<feature type="non-terminal residue" evidence="8">
    <location>
        <position position="605"/>
    </location>
</feature>
<gene>
    <name evidence="8" type="ORF">SELMODRAFT_51069</name>
</gene>
<proteinExistence type="predicted"/>
<dbReference type="Gramene" id="EFJ24209">
    <property type="protein sequence ID" value="EFJ24209"/>
    <property type="gene ID" value="SELMODRAFT_51069"/>
</dbReference>
<feature type="domain" description="PB1" evidence="7">
    <location>
        <begin position="540"/>
        <end position="605"/>
    </location>
</feature>
<keyword evidence="2" id="KW-0238">DNA-binding</keyword>
<evidence type="ECO:0000313" key="8">
    <source>
        <dbReference type="EMBL" id="EFJ24209.1"/>
    </source>
</evidence>
<organism evidence="9">
    <name type="scientific">Selaginella moellendorffii</name>
    <name type="common">Spikemoss</name>
    <dbReference type="NCBI Taxonomy" id="88036"/>
    <lineage>
        <taxon>Eukaryota</taxon>
        <taxon>Viridiplantae</taxon>
        <taxon>Streptophyta</taxon>
        <taxon>Embryophyta</taxon>
        <taxon>Tracheophyta</taxon>
        <taxon>Lycopodiopsida</taxon>
        <taxon>Selaginellales</taxon>
        <taxon>Selaginellaceae</taxon>
        <taxon>Selaginella</taxon>
    </lineage>
</organism>
<dbReference type="OMA" id="HRMFAMW"/>
<evidence type="ECO:0000256" key="5">
    <source>
        <dbReference type="SAM" id="MobiDB-lite"/>
    </source>
</evidence>
<evidence type="ECO:0000256" key="4">
    <source>
        <dbReference type="ARBA" id="ARBA00023242"/>
    </source>
</evidence>
<dbReference type="EMBL" id="GL377590">
    <property type="protein sequence ID" value="EFJ24209.1"/>
    <property type="molecule type" value="Genomic_DNA"/>
</dbReference>
<feature type="region of interest" description="Disordered" evidence="5">
    <location>
        <begin position="494"/>
        <end position="536"/>
    </location>
</feature>
<reference evidence="8 9" key="1">
    <citation type="journal article" date="2011" name="Science">
        <title>The Selaginella genome identifies genetic changes associated with the evolution of vascular plants.</title>
        <authorList>
            <person name="Banks J.A."/>
            <person name="Nishiyama T."/>
            <person name="Hasebe M."/>
            <person name="Bowman J.L."/>
            <person name="Gribskov M."/>
            <person name="dePamphilis C."/>
            <person name="Albert V.A."/>
            <person name="Aono N."/>
            <person name="Aoyama T."/>
            <person name="Ambrose B.A."/>
            <person name="Ashton N.W."/>
            <person name="Axtell M.J."/>
            <person name="Barker E."/>
            <person name="Barker M.S."/>
            <person name="Bennetzen J.L."/>
            <person name="Bonawitz N.D."/>
            <person name="Chapple C."/>
            <person name="Cheng C."/>
            <person name="Correa L.G."/>
            <person name="Dacre M."/>
            <person name="DeBarry J."/>
            <person name="Dreyer I."/>
            <person name="Elias M."/>
            <person name="Engstrom E.M."/>
            <person name="Estelle M."/>
            <person name="Feng L."/>
            <person name="Finet C."/>
            <person name="Floyd S.K."/>
            <person name="Frommer W.B."/>
            <person name="Fujita T."/>
            <person name="Gramzow L."/>
            <person name="Gutensohn M."/>
            <person name="Harholt J."/>
            <person name="Hattori M."/>
            <person name="Heyl A."/>
            <person name="Hirai T."/>
            <person name="Hiwatashi Y."/>
            <person name="Ishikawa M."/>
            <person name="Iwata M."/>
            <person name="Karol K.G."/>
            <person name="Koehler B."/>
            <person name="Kolukisaoglu U."/>
            <person name="Kubo M."/>
            <person name="Kurata T."/>
            <person name="Lalonde S."/>
            <person name="Li K."/>
            <person name="Li Y."/>
            <person name="Litt A."/>
            <person name="Lyons E."/>
            <person name="Manning G."/>
            <person name="Maruyama T."/>
            <person name="Michael T.P."/>
            <person name="Mikami K."/>
            <person name="Miyazaki S."/>
            <person name="Morinaga S."/>
            <person name="Murata T."/>
            <person name="Mueller-Roeber B."/>
            <person name="Nelson D.R."/>
            <person name="Obara M."/>
            <person name="Oguri Y."/>
            <person name="Olmstead R.G."/>
            <person name="Onodera N."/>
            <person name="Petersen B.L."/>
            <person name="Pils B."/>
            <person name="Prigge M."/>
            <person name="Rensing S.A."/>
            <person name="Riano-Pachon D.M."/>
            <person name="Roberts A.W."/>
            <person name="Sato Y."/>
            <person name="Scheller H.V."/>
            <person name="Schulz B."/>
            <person name="Schulz C."/>
            <person name="Shakirov E.V."/>
            <person name="Shibagaki N."/>
            <person name="Shinohara N."/>
            <person name="Shippen D.E."/>
            <person name="Soerensen I."/>
            <person name="Sotooka R."/>
            <person name="Sugimoto N."/>
            <person name="Sugita M."/>
            <person name="Sumikawa N."/>
            <person name="Tanurdzic M."/>
            <person name="Theissen G."/>
            <person name="Ulvskov P."/>
            <person name="Wakazuki S."/>
            <person name="Weng J.K."/>
            <person name="Willats W.W."/>
            <person name="Wipf D."/>
            <person name="Wolf P.G."/>
            <person name="Yang L."/>
            <person name="Zimmer A.D."/>
            <person name="Zhu Q."/>
            <person name="Mitros T."/>
            <person name="Hellsten U."/>
            <person name="Loque D."/>
            <person name="Otillar R."/>
            <person name="Salamov A."/>
            <person name="Schmutz J."/>
            <person name="Shapiro H."/>
            <person name="Lindquist E."/>
            <person name="Lucas S."/>
            <person name="Rokhsar D."/>
            <person name="Grigoriev I.V."/>
        </authorList>
    </citation>
    <scope>NUCLEOTIDE SEQUENCE [LARGE SCALE GENOMIC DNA]</scope>
</reference>
<dbReference type="InterPro" id="IPR053793">
    <property type="entry name" value="PB1-like"/>
</dbReference>
<accession>D8RUH7</accession>
<dbReference type="OrthoDB" id="6270329at2759"/>
<feature type="non-terminal residue" evidence="8">
    <location>
        <position position="1"/>
    </location>
</feature>
<dbReference type="PANTHER" id="PTHR32002">
    <property type="entry name" value="PROTEIN NLP8"/>
    <property type="match status" value="1"/>
</dbReference>
<dbReference type="KEGG" id="smo:SELMODRAFT_51069"/>
<dbReference type="InterPro" id="IPR000270">
    <property type="entry name" value="PB1_dom"/>
</dbReference>
<evidence type="ECO:0000256" key="2">
    <source>
        <dbReference type="ARBA" id="ARBA00023125"/>
    </source>
</evidence>